<evidence type="ECO:0000256" key="1">
    <source>
        <dbReference type="ARBA" id="ARBA00010312"/>
    </source>
</evidence>
<dbReference type="CDD" id="cd02781">
    <property type="entry name" value="MopB_CT_Acetylene-hydratase"/>
    <property type="match status" value="1"/>
</dbReference>
<dbReference type="InterPro" id="IPR050612">
    <property type="entry name" value="Prok_Mopterin_Oxidored"/>
</dbReference>
<keyword evidence="7" id="KW-1185">Reference proteome</keyword>
<dbReference type="Gene3D" id="3.40.228.10">
    <property type="entry name" value="Dimethylsulfoxide Reductase, domain 2"/>
    <property type="match status" value="1"/>
</dbReference>
<dbReference type="InterPro" id="IPR006657">
    <property type="entry name" value="MoPterin_dinucl-bd_dom"/>
</dbReference>
<evidence type="ECO:0000259" key="5">
    <source>
        <dbReference type="PROSITE" id="PS51669"/>
    </source>
</evidence>
<organism evidence="6 7">
    <name type="scientific">Desulfuromusa kysingii</name>
    <dbReference type="NCBI Taxonomy" id="37625"/>
    <lineage>
        <taxon>Bacteria</taxon>
        <taxon>Pseudomonadati</taxon>
        <taxon>Thermodesulfobacteriota</taxon>
        <taxon>Desulfuromonadia</taxon>
        <taxon>Desulfuromonadales</taxon>
        <taxon>Geopsychrobacteraceae</taxon>
        <taxon>Desulfuromusa</taxon>
    </lineage>
</organism>
<dbReference type="Gene3D" id="2.40.40.20">
    <property type="match status" value="1"/>
</dbReference>
<reference evidence="6 7" key="1">
    <citation type="submission" date="2016-10" db="EMBL/GenBank/DDBJ databases">
        <authorList>
            <person name="de Groot N.N."/>
        </authorList>
    </citation>
    <scope>NUCLEOTIDE SEQUENCE [LARGE SCALE GENOMIC DNA]</scope>
    <source>
        <strain evidence="6 7">DSM 7343</strain>
    </source>
</reference>
<dbReference type="PANTHER" id="PTHR43742">
    <property type="entry name" value="TRIMETHYLAMINE-N-OXIDE REDUCTASE"/>
    <property type="match status" value="1"/>
</dbReference>
<dbReference type="SUPFAM" id="SSF50692">
    <property type="entry name" value="ADC-like"/>
    <property type="match status" value="1"/>
</dbReference>
<dbReference type="EMBL" id="FNQN01000004">
    <property type="protein sequence ID" value="SEA30062.1"/>
    <property type="molecule type" value="Genomic_DNA"/>
</dbReference>
<dbReference type="InterPro" id="IPR006656">
    <property type="entry name" value="Mopterin_OxRdtase"/>
</dbReference>
<dbReference type="RefSeq" id="WP_092346942.1">
    <property type="nucleotide sequence ID" value="NZ_FNQN01000004.1"/>
</dbReference>
<dbReference type="Pfam" id="PF01568">
    <property type="entry name" value="Molydop_binding"/>
    <property type="match status" value="1"/>
</dbReference>
<dbReference type="Gene3D" id="2.20.25.90">
    <property type="entry name" value="ADC-like domains"/>
    <property type="match status" value="1"/>
</dbReference>
<dbReference type="SUPFAM" id="SSF53706">
    <property type="entry name" value="Formate dehydrogenase/DMSO reductase, domains 1-3"/>
    <property type="match status" value="1"/>
</dbReference>
<dbReference type="Gene3D" id="3.40.50.740">
    <property type="match status" value="1"/>
</dbReference>
<dbReference type="GO" id="GO:0051536">
    <property type="term" value="F:iron-sulfur cluster binding"/>
    <property type="evidence" value="ECO:0007669"/>
    <property type="project" value="UniProtKB-KW"/>
</dbReference>
<dbReference type="OrthoDB" id="9757870at2"/>
<dbReference type="SMART" id="SM00926">
    <property type="entry name" value="Molybdop_Fe4S4"/>
    <property type="match status" value="1"/>
</dbReference>
<evidence type="ECO:0000256" key="3">
    <source>
        <dbReference type="ARBA" id="ARBA00023004"/>
    </source>
</evidence>
<dbReference type="InterPro" id="IPR009010">
    <property type="entry name" value="Asp_de-COase-like_dom_sf"/>
</dbReference>
<keyword evidence="2" id="KW-0479">Metal-binding</keyword>
<dbReference type="GO" id="GO:0016491">
    <property type="term" value="F:oxidoreductase activity"/>
    <property type="evidence" value="ECO:0007669"/>
    <property type="project" value="InterPro"/>
</dbReference>
<comment type="similarity">
    <text evidence="1">Belongs to the prokaryotic molybdopterin-containing oxidoreductase family.</text>
</comment>
<dbReference type="GO" id="GO:0043546">
    <property type="term" value="F:molybdopterin cofactor binding"/>
    <property type="evidence" value="ECO:0007669"/>
    <property type="project" value="InterPro"/>
</dbReference>
<keyword evidence="3" id="KW-0408">Iron</keyword>
<sequence length="744" mass="83324">MNGFEKQQWVKTNCRLCGYLCGLLAQVANGRVVAIKPDPSRYPYNEKIVLSCQRCAHNMELLDHPQRMNYPLKRVGERGSGEWERVSWGDALDDIAARLTKLKEDFGAETLATSIGGPHSVYWPLHRFLNLFGSPNNLGIGQICWNPAIWINSLTFGWPLENELDPESTQCAIVWGMNPAESDNSLFWTTILNFVRSGGKLIVVDPRKTRTAEKSHFWLALKPCTDAVLALGLIHVIIAEDWVDHDFVERWCSGYAELAEQAKAYPPDYVAEITGLDVEQIRLTAQLYATGKASSILSGRGIDQIGENSIATHRAIACLRALTGNIGLSGASHLAEMPNFIAEADLEMNEALPAQQWQKKLGSKNLLLQTDAGFELLKRETLKQGRKLPKNYMTSVHPDLLWNAIITNRPYPVKAMVVMGSNPLSTQADSVKVESALRSLDLLVVLELYQSPTSLLADYILPIAGGLEKSVQQTNAGTANIVYGGQGAVAPYYERRTDYDFWRGLAVRLGQEEFWPWETFDEALDYTLEPLQTSWHDLSETGIYCSQTASRRFDETDSESGKAVGFATPSGKIELYSQLLDRIGYDPLPCPRELPKKDLEYPLILISGARFQPYYASSYRHVESMRRKHPYPLLEVSPETAGELGLTEGEVIWLETSRGRALFKLHLTAMCSGIVSAEYGWWYPELVEISFAQSYRLSNINALIGADFTDCEKLLGQWQFNGLPCRLSPANEEETLLLRQCCHP</sequence>
<dbReference type="Proteomes" id="UP000199409">
    <property type="component" value="Unassembled WGS sequence"/>
</dbReference>
<dbReference type="AlphaFoldDB" id="A0A1H4A3G1"/>
<feature type="domain" description="4Fe-4S Mo/W bis-MGD-type" evidence="5">
    <location>
        <begin position="7"/>
        <end position="66"/>
    </location>
</feature>
<dbReference type="GO" id="GO:0046872">
    <property type="term" value="F:metal ion binding"/>
    <property type="evidence" value="ECO:0007669"/>
    <property type="project" value="UniProtKB-KW"/>
</dbReference>
<dbReference type="InterPro" id="IPR037949">
    <property type="entry name" value="MopB_CT_Acetylene-hydratase"/>
</dbReference>
<dbReference type="InterPro" id="IPR006963">
    <property type="entry name" value="Mopterin_OxRdtase_4Fe-4S_dom"/>
</dbReference>
<evidence type="ECO:0000256" key="4">
    <source>
        <dbReference type="ARBA" id="ARBA00023014"/>
    </source>
</evidence>
<dbReference type="GO" id="GO:0018818">
    <property type="term" value="F:acetylene hydratase activity"/>
    <property type="evidence" value="ECO:0007669"/>
    <property type="project" value="InterPro"/>
</dbReference>
<accession>A0A1H4A3G1</accession>
<gene>
    <name evidence="6" type="ORF">SAMN05660420_01771</name>
</gene>
<dbReference type="PANTHER" id="PTHR43742:SF6">
    <property type="entry name" value="OXIDOREDUCTASE YYAE-RELATED"/>
    <property type="match status" value="1"/>
</dbReference>
<dbReference type="Pfam" id="PF00384">
    <property type="entry name" value="Molybdopterin"/>
    <property type="match status" value="1"/>
</dbReference>
<name>A0A1H4A3G1_9BACT</name>
<protein>
    <submittedName>
        <fullName evidence="6">Anaerobic selenocysteine-containing dehydrogenase</fullName>
    </submittedName>
</protein>
<dbReference type="PROSITE" id="PS51669">
    <property type="entry name" value="4FE4S_MOW_BIS_MGD"/>
    <property type="match status" value="1"/>
</dbReference>
<evidence type="ECO:0000313" key="6">
    <source>
        <dbReference type="EMBL" id="SEA30062.1"/>
    </source>
</evidence>
<dbReference type="STRING" id="37625.SAMN05660420_01771"/>
<keyword evidence="4" id="KW-0411">Iron-sulfur</keyword>
<dbReference type="Pfam" id="PF04879">
    <property type="entry name" value="Molybdop_Fe4S4"/>
    <property type="match status" value="1"/>
</dbReference>
<evidence type="ECO:0000256" key="2">
    <source>
        <dbReference type="ARBA" id="ARBA00022723"/>
    </source>
</evidence>
<evidence type="ECO:0000313" key="7">
    <source>
        <dbReference type="Proteomes" id="UP000199409"/>
    </source>
</evidence>
<proteinExistence type="inferred from homology"/>